<name>A0A1G7L7S7_9BACL</name>
<dbReference type="AlphaFoldDB" id="A0A1G7L7S7"/>
<organism evidence="2 3">
    <name type="scientific">Fontibacillus panacisegetis</name>
    <dbReference type="NCBI Taxonomy" id="670482"/>
    <lineage>
        <taxon>Bacteria</taxon>
        <taxon>Bacillati</taxon>
        <taxon>Bacillota</taxon>
        <taxon>Bacilli</taxon>
        <taxon>Bacillales</taxon>
        <taxon>Paenibacillaceae</taxon>
        <taxon>Fontibacillus</taxon>
    </lineage>
</organism>
<dbReference type="Pfam" id="PF01546">
    <property type="entry name" value="Peptidase_M20"/>
    <property type="match status" value="1"/>
</dbReference>
<dbReference type="EMBL" id="FNBG01000011">
    <property type="protein sequence ID" value="SDF45426.1"/>
    <property type="molecule type" value="Genomic_DNA"/>
</dbReference>
<dbReference type="PANTHER" id="PTHR32494:SF5">
    <property type="entry name" value="ALLANTOATE AMIDOHYDROLASE"/>
    <property type="match status" value="1"/>
</dbReference>
<reference evidence="2 3" key="1">
    <citation type="submission" date="2016-10" db="EMBL/GenBank/DDBJ databases">
        <authorList>
            <person name="de Groot N.N."/>
        </authorList>
    </citation>
    <scope>NUCLEOTIDE SEQUENCE [LARGE SCALE GENOMIC DNA]</scope>
    <source>
        <strain evidence="2 3">DSM 28129</strain>
    </source>
</reference>
<keyword evidence="3" id="KW-1185">Reference proteome</keyword>
<dbReference type="Proteomes" id="UP000198972">
    <property type="component" value="Unassembled WGS sequence"/>
</dbReference>
<keyword evidence="1" id="KW-0378">Hydrolase</keyword>
<dbReference type="SUPFAM" id="SSF53187">
    <property type="entry name" value="Zn-dependent exopeptidases"/>
    <property type="match status" value="1"/>
</dbReference>
<dbReference type="PANTHER" id="PTHR32494">
    <property type="entry name" value="ALLANTOATE DEIMINASE-RELATED"/>
    <property type="match status" value="1"/>
</dbReference>
<evidence type="ECO:0000313" key="2">
    <source>
        <dbReference type="EMBL" id="SDF45426.1"/>
    </source>
</evidence>
<protein>
    <submittedName>
        <fullName evidence="2">Peptidase family M20/M25/M40</fullName>
    </submittedName>
</protein>
<dbReference type="Gene3D" id="3.30.70.360">
    <property type="match status" value="1"/>
</dbReference>
<dbReference type="STRING" id="670482.SAMN04488542_11125"/>
<sequence>MKLEQLAKDSSSPDTVATVGKVEVLPGAANVISGDVQFTVDIRDSNYETKRSLVEEMRQFVHAVEVSRGVKITVEQINDDLPTRSDERIITLLEQAYREKRIPYHKMISGAFHDSMLVGRFAPIVMIFVPSKDGISYSPEEYTDYGDIALGTDILAETLLQMAQN</sequence>
<dbReference type="GO" id="GO:0016813">
    <property type="term" value="F:hydrolase activity, acting on carbon-nitrogen (but not peptide) bonds, in linear amidines"/>
    <property type="evidence" value="ECO:0007669"/>
    <property type="project" value="InterPro"/>
</dbReference>
<evidence type="ECO:0000313" key="3">
    <source>
        <dbReference type="Proteomes" id="UP000198972"/>
    </source>
</evidence>
<gene>
    <name evidence="2" type="ORF">SAMN04488542_11125</name>
</gene>
<accession>A0A1G7L7S7</accession>
<dbReference type="InterPro" id="IPR010158">
    <property type="entry name" value="Amidase_Cbmase"/>
</dbReference>
<dbReference type="Gene3D" id="3.40.630.10">
    <property type="entry name" value="Zn peptidases"/>
    <property type="match status" value="1"/>
</dbReference>
<proteinExistence type="predicted"/>
<evidence type="ECO:0000256" key="1">
    <source>
        <dbReference type="ARBA" id="ARBA00022801"/>
    </source>
</evidence>
<dbReference type="InterPro" id="IPR002933">
    <property type="entry name" value="Peptidase_M20"/>
</dbReference>